<keyword evidence="2" id="KW-1185">Reference proteome</keyword>
<dbReference type="AlphaFoldDB" id="A0A1B3ZC34"/>
<dbReference type="Pfam" id="PF06821">
    <property type="entry name" value="Ser_hydrolase"/>
    <property type="match status" value="1"/>
</dbReference>
<dbReference type="InterPro" id="IPR029058">
    <property type="entry name" value="AB_hydrolase_fold"/>
</dbReference>
<name>A0A1B3ZC34_9SPHN</name>
<evidence type="ECO:0000313" key="2">
    <source>
        <dbReference type="Proteomes" id="UP000094256"/>
    </source>
</evidence>
<dbReference type="Gene3D" id="3.40.50.1820">
    <property type="entry name" value="alpha/beta hydrolase"/>
    <property type="match status" value="1"/>
</dbReference>
<evidence type="ECO:0000313" key="1">
    <source>
        <dbReference type="EMBL" id="AOH84991.1"/>
    </source>
</evidence>
<dbReference type="RefSeq" id="WP_069205540.1">
    <property type="nucleotide sequence ID" value="NZ_CP014168.1"/>
</dbReference>
<dbReference type="Proteomes" id="UP000094256">
    <property type="component" value="Chromosome"/>
</dbReference>
<sequence length="179" mass="19398">MTLESELLGTHPFLTVAVAGDRAPEWPAAGRKDVRTLTLDMSHKHHRGFWAMQLDEAARLAGEPHVVVARGLACLAVVRWAQLSPKSYLGNIAGACLFSPLSFTPAQAPLAQALQPSPTLPLPFRSLVVEHRTAPLVGHLLTLVDSWGSRFVDIEDFAVPEIATLIGAESRAPANTLWR</sequence>
<dbReference type="STRING" id="1560345.AWL63_14540"/>
<proteinExistence type="predicted"/>
<dbReference type="GO" id="GO:0016787">
    <property type="term" value="F:hydrolase activity"/>
    <property type="evidence" value="ECO:0007669"/>
    <property type="project" value="InterPro"/>
</dbReference>
<dbReference type="InterPro" id="IPR010662">
    <property type="entry name" value="RBBP9/YdeN"/>
</dbReference>
<gene>
    <name evidence="1" type="ORF">AWL63_14540</name>
</gene>
<organism evidence="1 2">
    <name type="scientific">Sphingomonas panacis</name>
    <dbReference type="NCBI Taxonomy" id="1560345"/>
    <lineage>
        <taxon>Bacteria</taxon>
        <taxon>Pseudomonadati</taxon>
        <taxon>Pseudomonadota</taxon>
        <taxon>Alphaproteobacteria</taxon>
        <taxon>Sphingomonadales</taxon>
        <taxon>Sphingomonadaceae</taxon>
        <taxon>Sphingomonas</taxon>
    </lineage>
</organism>
<dbReference type="EMBL" id="CP014168">
    <property type="protein sequence ID" value="AOH84991.1"/>
    <property type="molecule type" value="Genomic_DNA"/>
</dbReference>
<dbReference type="KEGG" id="span:AWL63_14540"/>
<reference evidence="1 2" key="1">
    <citation type="submission" date="2016-01" db="EMBL/GenBank/DDBJ databases">
        <title>Complete genome and mega plasmid sequence of Sphingomonas panacis DCY99 elicits systemic resistance in rice to Xanthomonas oryzae.</title>
        <authorList>
            <person name="Kim Y.J."/>
            <person name="Yang D.C."/>
            <person name="Sing P."/>
        </authorList>
    </citation>
    <scope>NUCLEOTIDE SEQUENCE [LARGE SCALE GENOMIC DNA]</scope>
    <source>
        <strain evidence="1 2">DCY99</strain>
    </source>
</reference>
<accession>A0A1B3ZC34</accession>
<protein>
    <submittedName>
        <fullName evidence="1">Uncharacterized protein</fullName>
    </submittedName>
</protein>
<dbReference type="OrthoDB" id="7562161at2"/>